<protein>
    <recommendedName>
        <fullName evidence="1">Phosphatidate phosphatase APP1 catalytic domain-containing protein</fullName>
    </recommendedName>
</protein>
<dbReference type="PANTHER" id="PTHR28208:SF3">
    <property type="entry name" value="PHOSPHATIDATE PHOSPHATASE APP1"/>
    <property type="match status" value="1"/>
</dbReference>
<evidence type="ECO:0000259" key="1">
    <source>
        <dbReference type="Pfam" id="PF09949"/>
    </source>
</evidence>
<accession>A0ABN4CVI0</accession>
<proteinExistence type="predicted"/>
<name>A0ABN4CVI0_9BACT</name>
<dbReference type="Pfam" id="PF09949">
    <property type="entry name" value="APP1_cat"/>
    <property type="match status" value="1"/>
</dbReference>
<dbReference type="InterPro" id="IPR019236">
    <property type="entry name" value="APP1_cat"/>
</dbReference>
<evidence type="ECO:0000313" key="3">
    <source>
        <dbReference type="Proteomes" id="UP000023772"/>
    </source>
</evidence>
<reference evidence="2 3" key="1">
    <citation type="submission" date="2014-03" db="EMBL/GenBank/DDBJ databases">
        <title>Complete genome sequence of a deeply braunched marine Bacteroidia bacterium Draconibacterium orientale type strain FH5T.</title>
        <authorList>
            <person name="Li X."/>
            <person name="Wang X."/>
            <person name="Xie Z."/>
            <person name="Du Z."/>
            <person name="Chen G."/>
        </authorList>
    </citation>
    <scope>NUCLEOTIDE SEQUENCE [LARGE SCALE GENOMIC DNA]</scope>
    <source>
        <strain evidence="2 3">FH5</strain>
    </source>
</reference>
<dbReference type="Proteomes" id="UP000023772">
    <property type="component" value="Chromosome"/>
</dbReference>
<organism evidence="2 3">
    <name type="scientific">Draconibacterium orientale</name>
    <dbReference type="NCBI Taxonomy" id="1168034"/>
    <lineage>
        <taxon>Bacteria</taxon>
        <taxon>Pseudomonadati</taxon>
        <taxon>Bacteroidota</taxon>
        <taxon>Bacteroidia</taxon>
        <taxon>Marinilabiliales</taxon>
        <taxon>Prolixibacteraceae</taxon>
        <taxon>Draconibacterium</taxon>
    </lineage>
</organism>
<keyword evidence="3" id="KW-1185">Reference proteome</keyword>
<evidence type="ECO:0000313" key="2">
    <source>
        <dbReference type="EMBL" id="AHW59013.1"/>
    </source>
</evidence>
<feature type="domain" description="Phosphatidate phosphatase APP1 catalytic" evidence="1">
    <location>
        <begin position="179"/>
        <end position="335"/>
    </location>
</feature>
<sequence length="393" mass="45128">MYLFTLNTINSVPKIAMTDKNEMTDYFERKNKGFLKKQKFRLKHKLGWLGVPQVIPYRGFGSYASGEATITGALYEDKGLEKPEGKNSSHENILAMLKRYSGDQIPGARIKIYLGNEQKQRLTEENGIFKATMPLNEMNGEQNTKWIPYQAELLDQIGPEKNNFRVPGEILIPGKDAAFGVISDIDDTIMISHSTQTLRKLRLMLTHNSRTRKPFPGVEAFYRALHQGANENSNNPFFYLSSSEWNLYDLIDDFCAYNQFPKGVYLLREINPGLLNLWKQDGGNHEHKLDKIIRLFKTYPKLPFVLVGDNGQHDPEIYARVARIFPQRIKAIYIRTVRKRKDQHMKKLIAEMEELNVQMVFTPDTINAAQHAQSINLIAESAVKPIIENSFTD</sequence>
<dbReference type="InterPro" id="IPR052935">
    <property type="entry name" value="Mg2+_PAP"/>
</dbReference>
<gene>
    <name evidence="2" type="ORF">FH5T_03890</name>
</gene>
<dbReference type="EMBL" id="CP007451">
    <property type="protein sequence ID" value="AHW59013.1"/>
    <property type="molecule type" value="Genomic_DNA"/>
</dbReference>
<dbReference type="PANTHER" id="PTHR28208">
    <property type="entry name" value="PHOSPHATIDATE PHOSPHATASE APP1"/>
    <property type="match status" value="1"/>
</dbReference>